<reference evidence="8 9" key="1">
    <citation type="submission" date="2018-06" db="EMBL/GenBank/DDBJ databases">
        <title>Whole genome sequencing of a novel hydrocarbon degrading bacterial strain, PW21 isolated from oil contaminated produced water sample.</title>
        <authorList>
            <person name="Nagkirti P."/>
            <person name="Shaikh A."/>
            <person name="Gowdaman V."/>
            <person name="Engineer A.E."/>
            <person name="Dagar S."/>
            <person name="Dhakephalkar P.K."/>
        </authorList>
    </citation>
    <scope>NUCLEOTIDE SEQUENCE [LARGE SCALE GENOMIC DNA]</scope>
    <source>
        <strain evidence="8 9">PW21</strain>
    </source>
</reference>
<feature type="compositionally biased region" description="Pro residues" evidence="6">
    <location>
        <begin position="37"/>
        <end position="46"/>
    </location>
</feature>
<dbReference type="GO" id="GO:0004563">
    <property type="term" value="F:beta-N-acetylhexosaminidase activity"/>
    <property type="evidence" value="ECO:0007669"/>
    <property type="project" value="UniProtKB-EC"/>
</dbReference>
<keyword evidence="4 8" id="KW-0378">Hydrolase</keyword>
<protein>
    <recommendedName>
        <fullName evidence="3">beta-N-acetylhexosaminidase</fullName>
        <ecNumber evidence="3">3.2.1.52</ecNumber>
    </recommendedName>
</protein>
<organism evidence="8 9">
    <name type="scientific">Xylanimonas oleitrophica</name>
    <dbReference type="NCBI Taxonomy" id="2607479"/>
    <lineage>
        <taxon>Bacteria</taxon>
        <taxon>Bacillati</taxon>
        <taxon>Actinomycetota</taxon>
        <taxon>Actinomycetes</taxon>
        <taxon>Micrococcales</taxon>
        <taxon>Promicromonosporaceae</taxon>
        <taxon>Xylanimonas</taxon>
    </lineage>
</organism>
<feature type="domain" description="Glycoside hydrolase family 3 N-terminal" evidence="7">
    <location>
        <begin position="84"/>
        <end position="419"/>
    </location>
</feature>
<dbReference type="EMBL" id="QKWH01000006">
    <property type="protein sequence ID" value="PZR52920.1"/>
    <property type="molecule type" value="Genomic_DNA"/>
</dbReference>
<dbReference type="GO" id="GO:0005975">
    <property type="term" value="P:carbohydrate metabolic process"/>
    <property type="evidence" value="ECO:0007669"/>
    <property type="project" value="InterPro"/>
</dbReference>
<dbReference type="InterPro" id="IPR036962">
    <property type="entry name" value="Glyco_hydro_3_N_sf"/>
</dbReference>
<evidence type="ECO:0000256" key="4">
    <source>
        <dbReference type="ARBA" id="ARBA00022801"/>
    </source>
</evidence>
<evidence type="ECO:0000313" key="9">
    <source>
        <dbReference type="Proteomes" id="UP000248783"/>
    </source>
</evidence>
<dbReference type="RefSeq" id="WP_111251053.1">
    <property type="nucleotide sequence ID" value="NZ_QKWH01000006.1"/>
</dbReference>
<evidence type="ECO:0000256" key="2">
    <source>
        <dbReference type="ARBA" id="ARBA00005336"/>
    </source>
</evidence>
<dbReference type="PANTHER" id="PTHR30480:SF13">
    <property type="entry name" value="BETA-HEXOSAMINIDASE"/>
    <property type="match status" value="1"/>
</dbReference>
<dbReference type="EC" id="3.2.1.52" evidence="3"/>
<dbReference type="GO" id="GO:0009254">
    <property type="term" value="P:peptidoglycan turnover"/>
    <property type="evidence" value="ECO:0007669"/>
    <property type="project" value="TreeGrafter"/>
</dbReference>
<feature type="region of interest" description="Disordered" evidence="6">
    <location>
        <begin position="34"/>
        <end position="80"/>
    </location>
</feature>
<evidence type="ECO:0000256" key="6">
    <source>
        <dbReference type="SAM" id="MobiDB-lite"/>
    </source>
</evidence>
<evidence type="ECO:0000256" key="3">
    <source>
        <dbReference type="ARBA" id="ARBA00012663"/>
    </source>
</evidence>
<dbReference type="SUPFAM" id="SSF51445">
    <property type="entry name" value="(Trans)glycosidases"/>
    <property type="match status" value="1"/>
</dbReference>
<evidence type="ECO:0000256" key="5">
    <source>
        <dbReference type="ARBA" id="ARBA00023295"/>
    </source>
</evidence>
<dbReference type="InterPro" id="IPR050226">
    <property type="entry name" value="NagZ_Beta-hexosaminidase"/>
</dbReference>
<keyword evidence="5" id="KW-0326">Glycosidase</keyword>
<name>A0A2W5WP41_9MICO</name>
<proteinExistence type="inferred from homology"/>
<feature type="compositionally biased region" description="Gly residues" evidence="6">
    <location>
        <begin position="58"/>
        <end position="67"/>
    </location>
</feature>
<keyword evidence="9" id="KW-1185">Reference proteome</keyword>
<dbReference type="Gene3D" id="3.20.20.300">
    <property type="entry name" value="Glycoside hydrolase, family 3, N-terminal domain"/>
    <property type="match status" value="1"/>
</dbReference>
<accession>A0A2W5WP41</accession>
<gene>
    <name evidence="8" type="ORF">DNL40_09695</name>
</gene>
<dbReference type="InterPro" id="IPR001764">
    <property type="entry name" value="Glyco_hydro_3_N"/>
</dbReference>
<comment type="similarity">
    <text evidence="2">Belongs to the glycosyl hydrolase 3 family.</text>
</comment>
<evidence type="ECO:0000256" key="1">
    <source>
        <dbReference type="ARBA" id="ARBA00001231"/>
    </source>
</evidence>
<dbReference type="PANTHER" id="PTHR30480">
    <property type="entry name" value="BETA-HEXOSAMINIDASE-RELATED"/>
    <property type="match status" value="1"/>
</dbReference>
<dbReference type="Pfam" id="PF00933">
    <property type="entry name" value="Glyco_hydro_3"/>
    <property type="match status" value="1"/>
</dbReference>
<dbReference type="AlphaFoldDB" id="A0A2W5WP41"/>
<comment type="catalytic activity">
    <reaction evidence="1">
        <text>Hydrolysis of terminal non-reducing N-acetyl-D-hexosamine residues in N-acetyl-beta-D-hexosaminides.</text>
        <dbReference type="EC" id="3.2.1.52"/>
    </reaction>
</comment>
<sequence length="425" mass="42756">MRAVRRSSGVRPLRVGGVAGLLLAVVLLAACTGGSPAPSPVPPPEPSEQGSAPEPPGAGAGTSGPGEAGPPSPTASSDPLAGWTLEQKVGQLLMVGADVGEPADVTTHLLTDRHVGGLFLHGRTSAGADAVRALVDGYRQSAEQGSAVPLLVSTDQEGGLVQVLRGPGFSELPRATEQLGLPDLPGAATVWGSELAATGVDVNLAPVADLVPPDVGEANAPVGAFGREYGHDARQAADGATAFAEGMLAAGVVPTVKHFPGLGRVTQNTDTTAGVVDEVTTADDPSVGVFREVLDRLEPDGAGPGGERVQPWVMMSTAVYARIDPQLPAAFSPAVVGLLRDSLGFDGVVVTDDVSAAAQTQAWSPGERAVLAVEAGCDVVLASADPGVAPEMADALVARAQADPVFAARVDEAARRVLAAKTTLP</sequence>
<evidence type="ECO:0000313" key="8">
    <source>
        <dbReference type="EMBL" id="PZR52920.1"/>
    </source>
</evidence>
<dbReference type="Proteomes" id="UP000248783">
    <property type="component" value="Unassembled WGS sequence"/>
</dbReference>
<dbReference type="InterPro" id="IPR017853">
    <property type="entry name" value="GH"/>
</dbReference>
<comment type="caution">
    <text evidence="8">The sequence shown here is derived from an EMBL/GenBank/DDBJ whole genome shotgun (WGS) entry which is preliminary data.</text>
</comment>
<evidence type="ECO:0000259" key="7">
    <source>
        <dbReference type="Pfam" id="PF00933"/>
    </source>
</evidence>
<dbReference type="PROSITE" id="PS51257">
    <property type="entry name" value="PROKAR_LIPOPROTEIN"/>
    <property type="match status" value="1"/>
</dbReference>